<evidence type="ECO:0000256" key="1">
    <source>
        <dbReference type="SAM" id="MobiDB-lite"/>
    </source>
</evidence>
<name>A0AAU8DV20_9ACTN</name>
<accession>A0AAU8DV20</accession>
<dbReference type="EMBL" id="CP159218">
    <property type="protein sequence ID" value="XCG64705.1"/>
    <property type="molecule type" value="Genomic_DNA"/>
</dbReference>
<protein>
    <submittedName>
        <fullName evidence="2">Uncharacterized protein</fullName>
    </submittedName>
</protein>
<organism evidence="2">
    <name type="scientific">Nakamurella sp. A5-74</name>
    <dbReference type="NCBI Taxonomy" id="3158264"/>
    <lineage>
        <taxon>Bacteria</taxon>
        <taxon>Bacillati</taxon>
        <taxon>Actinomycetota</taxon>
        <taxon>Actinomycetes</taxon>
        <taxon>Nakamurellales</taxon>
        <taxon>Nakamurellaceae</taxon>
        <taxon>Nakamurella</taxon>
    </lineage>
</organism>
<sequence length="78" mass="7992">MVSGCAPPQWRFTPRAGRADGLTGTAADGRPIGRDLEVLPKETSVGGLIGFDSAPTAGALTPVDDSGQTVMSWRIPGP</sequence>
<proteinExistence type="predicted"/>
<feature type="region of interest" description="Disordered" evidence="1">
    <location>
        <begin position="1"/>
        <end position="34"/>
    </location>
</feature>
<gene>
    <name evidence="2" type="ORF">ABLG96_05115</name>
</gene>
<dbReference type="RefSeq" id="WP_353650318.1">
    <property type="nucleotide sequence ID" value="NZ_CP159218.1"/>
</dbReference>
<dbReference type="AlphaFoldDB" id="A0AAU8DV20"/>
<reference evidence="2" key="1">
    <citation type="submission" date="2024-05" db="EMBL/GenBank/DDBJ databases">
        <authorList>
            <person name="Cai S.Y."/>
            <person name="Jin L.M."/>
            <person name="Li H.R."/>
        </authorList>
    </citation>
    <scope>NUCLEOTIDE SEQUENCE</scope>
    <source>
        <strain evidence="2">A5-74</strain>
    </source>
</reference>
<evidence type="ECO:0000313" key="2">
    <source>
        <dbReference type="EMBL" id="XCG64705.1"/>
    </source>
</evidence>